<accession>A0A6P2BSD7</accession>
<dbReference type="AlphaFoldDB" id="A0A6P2BSD7"/>
<proteinExistence type="predicted"/>
<dbReference type="GO" id="GO:0030638">
    <property type="term" value="P:polyketide metabolic process"/>
    <property type="evidence" value="ECO:0007669"/>
    <property type="project" value="InterPro"/>
</dbReference>
<dbReference type="RefSeq" id="WP_145858954.1">
    <property type="nucleotide sequence ID" value="NZ_RPFW01000006.1"/>
</dbReference>
<keyword evidence="2" id="KW-1185">Reference proteome</keyword>
<dbReference type="SUPFAM" id="SSF54427">
    <property type="entry name" value="NTF2-like"/>
    <property type="match status" value="1"/>
</dbReference>
<protein>
    <recommendedName>
        <fullName evidence="3">Ester cyclase</fullName>
    </recommendedName>
</protein>
<dbReference type="PANTHER" id="PTHR38436">
    <property type="entry name" value="POLYKETIDE CYCLASE SNOAL-LIKE DOMAIN"/>
    <property type="match status" value="1"/>
</dbReference>
<dbReference type="EMBL" id="RPFW01000006">
    <property type="protein sequence ID" value="TVZ01972.1"/>
    <property type="molecule type" value="Genomic_DNA"/>
</dbReference>
<dbReference type="Pfam" id="PF07366">
    <property type="entry name" value="SnoaL"/>
    <property type="match status" value="1"/>
</dbReference>
<dbReference type="OrthoDB" id="3680999at2"/>
<evidence type="ECO:0000313" key="1">
    <source>
        <dbReference type="EMBL" id="TVZ01972.1"/>
    </source>
</evidence>
<dbReference type="PANTHER" id="PTHR38436:SF1">
    <property type="entry name" value="ESTER CYCLASE"/>
    <property type="match status" value="1"/>
</dbReference>
<sequence>MHSLVSALLPTGTDPRSYTAEEQANIETVLRLRSAPFSQRKKYMHPAMVRHRWGFASLADITGMKDGAGYDARTCSDRVDTIEDLIAKGDRVWAVWTMRGTHTGQLFGIPATGRPIEVLETGIWRLQDGLVSEAWFFGDELRLLRQLGVVPDPLVRTAATLGPPVP</sequence>
<comment type="caution">
    <text evidence="1">The sequence shown here is derived from an EMBL/GenBank/DDBJ whole genome shotgun (WGS) entry which is preliminary data.</text>
</comment>
<gene>
    <name evidence="1" type="ORF">EAS64_31570</name>
</gene>
<dbReference type="InterPro" id="IPR032710">
    <property type="entry name" value="NTF2-like_dom_sf"/>
</dbReference>
<dbReference type="InterPro" id="IPR009959">
    <property type="entry name" value="Cyclase_SnoaL-like"/>
</dbReference>
<dbReference type="Proteomes" id="UP000460272">
    <property type="component" value="Unassembled WGS sequence"/>
</dbReference>
<reference evidence="1 2" key="1">
    <citation type="submission" date="2018-11" db="EMBL/GenBank/DDBJ databases">
        <title>Trebonia kvetii gen.nov., sp.nov., a novel acidophilic actinobacterium, and proposal of the new actinobacterial family Treboniaceae fam. nov.</title>
        <authorList>
            <person name="Rapoport D."/>
            <person name="Sagova-Mareckova M."/>
            <person name="Sedlacek I."/>
            <person name="Provaznik J."/>
            <person name="Kralova S."/>
            <person name="Pavlinic D."/>
            <person name="Benes V."/>
            <person name="Kopecky J."/>
        </authorList>
    </citation>
    <scope>NUCLEOTIDE SEQUENCE [LARGE SCALE GENOMIC DNA]</scope>
    <source>
        <strain evidence="1 2">15Tr583</strain>
    </source>
</reference>
<evidence type="ECO:0008006" key="3">
    <source>
        <dbReference type="Google" id="ProtNLM"/>
    </source>
</evidence>
<organism evidence="1 2">
    <name type="scientific">Trebonia kvetii</name>
    <dbReference type="NCBI Taxonomy" id="2480626"/>
    <lineage>
        <taxon>Bacteria</taxon>
        <taxon>Bacillati</taxon>
        <taxon>Actinomycetota</taxon>
        <taxon>Actinomycetes</taxon>
        <taxon>Streptosporangiales</taxon>
        <taxon>Treboniaceae</taxon>
        <taxon>Trebonia</taxon>
    </lineage>
</organism>
<evidence type="ECO:0000313" key="2">
    <source>
        <dbReference type="Proteomes" id="UP000460272"/>
    </source>
</evidence>
<dbReference type="Gene3D" id="3.10.450.50">
    <property type="match status" value="1"/>
</dbReference>
<name>A0A6P2BSD7_9ACTN</name>